<dbReference type="EMBL" id="MSPP01000003">
    <property type="protein sequence ID" value="OUD09254.1"/>
    <property type="molecule type" value="Genomic_DNA"/>
</dbReference>
<dbReference type="SUPFAM" id="SSF54631">
    <property type="entry name" value="CBS-domain pair"/>
    <property type="match status" value="1"/>
</dbReference>
<accession>A0A251WYW4</accession>
<dbReference type="RefSeq" id="WP_086451727.1">
    <property type="nucleotide sequence ID" value="NZ_MSPP01000003.1"/>
</dbReference>
<reference evidence="4 5" key="1">
    <citation type="submission" date="2016-12" db="EMBL/GenBank/DDBJ databases">
        <title>The draft genome sequence of HSLHS2.</title>
        <authorList>
            <person name="Hu D."/>
            <person name="Wang L."/>
            <person name="Shao Z."/>
        </authorList>
    </citation>
    <scope>NUCLEOTIDE SEQUENCE [LARGE SCALE GENOMIC DNA]</scope>
    <source>
        <strain evidence="4">MCCC 1A06712</strain>
    </source>
</reference>
<feature type="domain" description="CBS" evidence="3">
    <location>
        <begin position="82"/>
        <end position="137"/>
    </location>
</feature>
<dbReference type="PROSITE" id="PS51371">
    <property type="entry name" value="CBS"/>
    <property type="match status" value="2"/>
</dbReference>
<dbReference type="SMART" id="SM00116">
    <property type="entry name" value="CBS"/>
    <property type="match status" value="2"/>
</dbReference>
<evidence type="ECO:0000256" key="2">
    <source>
        <dbReference type="PROSITE-ProRule" id="PRU00703"/>
    </source>
</evidence>
<evidence type="ECO:0000313" key="4">
    <source>
        <dbReference type="EMBL" id="OUD09254.1"/>
    </source>
</evidence>
<dbReference type="Gene3D" id="3.10.580.10">
    <property type="entry name" value="CBS-domain"/>
    <property type="match status" value="1"/>
</dbReference>
<protein>
    <recommendedName>
        <fullName evidence="3">CBS domain-containing protein</fullName>
    </recommendedName>
</protein>
<organism evidence="4 5">
    <name type="scientific">Marivivens niveibacter</name>
    <dbReference type="NCBI Taxonomy" id="1930667"/>
    <lineage>
        <taxon>Bacteria</taxon>
        <taxon>Pseudomonadati</taxon>
        <taxon>Pseudomonadota</taxon>
        <taxon>Alphaproteobacteria</taxon>
        <taxon>Rhodobacterales</taxon>
        <taxon>Paracoccaceae</taxon>
        <taxon>Marivivens group</taxon>
        <taxon>Marivivens</taxon>
    </lineage>
</organism>
<dbReference type="AlphaFoldDB" id="A0A251WYW4"/>
<evidence type="ECO:0000259" key="3">
    <source>
        <dbReference type="PROSITE" id="PS51371"/>
    </source>
</evidence>
<feature type="domain" description="CBS" evidence="3">
    <location>
        <begin position="16"/>
        <end position="75"/>
    </location>
</feature>
<dbReference type="PANTHER" id="PTHR43080">
    <property type="entry name" value="CBS DOMAIN-CONTAINING PROTEIN CBSX3, MITOCHONDRIAL"/>
    <property type="match status" value="1"/>
</dbReference>
<dbReference type="InterPro" id="IPR046342">
    <property type="entry name" value="CBS_dom_sf"/>
</dbReference>
<dbReference type="PANTHER" id="PTHR43080:SF2">
    <property type="entry name" value="CBS DOMAIN-CONTAINING PROTEIN"/>
    <property type="match status" value="1"/>
</dbReference>
<dbReference type="InterPro" id="IPR000644">
    <property type="entry name" value="CBS_dom"/>
</dbReference>
<dbReference type="Proteomes" id="UP000194664">
    <property type="component" value="Unassembled WGS sequence"/>
</dbReference>
<sequence length="145" mass="16185">MKFNKISTTKIKHLIGERDLVWIGPMVSVAEASALMLKEDIGALAVIEEDRLIGIVSERDIVRRCVARDGFSPDTSWVRQIMSAPPITIDRNMSIGVAAMVMIENGIRHLPVMQREKVLGMVSIRRVVEEYRRGLETSILGIAAE</sequence>
<evidence type="ECO:0000256" key="1">
    <source>
        <dbReference type="ARBA" id="ARBA00023122"/>
    </source>
</evidence>
<proteinExistence type="predicted"/>
<gene>
    <name evidence="4" type="ORF">BVC71_11195</name>
</gene>
<dbReference type="InterPro" id="IPR051257">
    <property type="entry name" value="Diverse_CBS-Domain"/>
</dbReference>
<dbReference type="Pfam" id="PF00571">
    <property type="entry name" value="CBS"/>
    <property type="match status" value="2"/>
</dbReference>
<comment type="caution">
    <text evidence="4">The sequence shown here is derived from an EMBL/GenBank/DDBJ whole genome shotgun (WGS) entry which is preliminary data.</text>
</comment>
<name>A0A251WYW4_9RHOB</name>
<dbReference type="OrthoDB" id="9807125at2"/>
<keyword evidence="5" id="KW-1185">Reference proteome</keyword>
<keyword evidence="1 2" id="KW-0129">CBS domain</keyword>
<evidence type="ECO:0000313" key="5">
    <source>
        <dbReference type="Proteomes" id="UP000194664"/>
    </source>
</evidence>